<feature type="transmembrane region" description="Helical" evidence="7">
    <location>
        <begin position="217"/>
        <end position="235"/>
    </location>
</feature>
<keyword evidence="6 7" id="KW-0472">Membrane</keyword>
<evidence type="ECO:0000256" key="3">
    <source>
        <dbReference type="ARBA" id="ARBA00022692"/>
    </source>
</evidence>
<feature type="transmembrane region" description="Helical" evidence="7">
    <location>
        <begin position="247"/>
        <end position="268"/>
    </location>
</feature>
<sequence>MVSRAPQQQTAAILMATLAFMVCFAAWTLISVVGLEVKAELALTETQFGLLVATPVLTGALIRLPLGVLVERFGGRSLLLTLMLLLSLPLYGLSLASTFTQFLLLGLGVGVAGGAFTLGIHFASAWSDRAHQGLSMGLVGAGNLGAALTNLVAPLIILAYGWRLAPVIYAAVLVLLSLLFWVLTREDPDQPRRRASRGRPLLGQQLAPLADARVWRFGLYYFFVFGGFVALTLWLPDYYHGHYGLDVGSASFLTLLFTIPGALMRIVGGWCADRFGARQVNWAVFWVCLVCLFFLSYPPTSMTIHGINRDVTLQLDMPLWLFTALISVVAVAMGFGKAGVFRRIYDYYPERVGVVGGTVGAIGALGGFVLPVLFGIAADLLGVRSSCFMLLYGLLALCMIAMYLGIAHDNRQRRLQEAIANNFLREDAAPAARLQRATMAASSTELRHPERGAEQ</sequence>
<feature type="transmembrane region" description="Helical" evidence="7">
    <location>
        <begin position="138"/>
        <end position="161"/>
    </location>
</feature>
<dbReference type="PANTHER" id="PTHR23515">
    <property type="entry name" value="HIGH-AFFINITY NITRATE TRANSPORTER 2.3"/>
    <property type="match status" value="1"/>
</dbReference>
<dbReference type="RefSeq" id="WP_229721751.1">
    <property type="nucleotide sequence ID" value="NZ_BMLT01000001.1"/>
</dbReference>
<feature type="transmembrane region" description="Helical" evidence="7">
    <location>
        <begin position="47"/>
        <end position="66"/>
    </location>
</feature>
<proteinExistence type="inferred from homology"/>
<keyword evidence="4 7" id="KW-1133">Transmembrane helix</keyword>
<evidence type="ECO:0000256" key="7">
    <source>
        <dbReference type="SAM" id="Phobius"/>
    </source>
</evidence>
<reference evidence="9 10" key="1">
    <citation type="journal article" date="2014" name="Int. J. Syst. Evol. Microbiol.">
        <title>Complete genome sequence of Corynebacterium casei LMG S-19264T (=DSM 44701T), isolated from a smear-ripened cheese.</title>
        <authorList>
            <consortium name="US DOE Joint Genome Institute (JGI-PGF)"/>
            <person name="Walter F."/>
            <person name="Albersmeier A."/>
            <person name="Kalinowski J."/>
            <person name="Ruckert C."/>
        </authorList>
    </citation>
    <scope>NUCLEOTIDE SEQUENCE [LARGE SCALE GENOMIC DNA]</scope>
    <source>
        <strain evidence="9 10">CGMCC 1.7286</strain>
    </source>
</reference>
<keyword evidence="3 7" id="KW-0812">Transmembrane</keyword>
<dbReference type="EMBL" id="BMLT01000001">
    <property type="protein sequence ID" value="GGO76546.1"/>
    <property type="molecule type" value="Genomic_DNA"/>
</dbReference>
<evidence type="ECO:0000256" key="5">
    <source>
        <dbReference type="ARBA" id="ARBA00023063"/>
    </source>
</evidence>
<feature type="transmembrane region" description="Helical" evidence="7">
    <location>
        <begin position="389"/>
        <end position="406"/>
    </location>
</feature>
<dbReference type="SUPFAM" id="SSF103473">
    <property type="entry name" value="MFS general substrate transporter"/>
    <property type="match status" value="1"/>
</dbReference>
<comment type="subcellular location">
    <subcellularLocation>
        <location evidence="1">Membrane</location>
        <topology evidence="1">Multi-pass membrane protein</topology>
    </subcellularLocation>
</comment>
<comment type="caution">
    <text evidence="9">The sequence shown here is derived from an EMBL/GenBank/DDBJ whole genome shotgun (WGS) entry which is preliminary data.</text>
</comment>
<dbReference type="GO" id="GO:0015112">
    <property type="term" value="F:nitrate transmembrane transporter activity"/>
    <property type="evidence" value="ECO:0007669"/>
    <property type="project" value="InterPro"/>
</dbReference>
<feature type="transmembrane region" description="Helical" evidence="7">
    <location>
        <begin position="12"/>
        <end position="35"/>
    </location>
</feature>
<protein>
    <submittedName>
        <fullName evidence="9">Nitrite extrusion protein 1</fullName>
    </submittedName>
</protein>
<evidence type="ECO:0000256" key="4">
    <source>
        <dbReference type="ARBA" id="ARBA00022989"/>
    </source>
</evidence>
<feature type="transmembrane region" description="Helical" evidence="7">
    <location>
        <begin position="78"/>
        <end position="96"/>
    </location>
</feature>
<dbReference type="PROSITE" id="PS50850">
    <property type="entry name" value="MFS"/>
    <property type="match status" value="1"/>
</dbReference>
<feature type="transmembrane region" description="Helical" evidence="7">
    <location>
        <begin position="102"/>
        <end position="126"/>
    </location>
</feature>
<feature type="transmembrane region" description="Helical" evidence="7">
    <location>
        <begin position="352"/>
        <end position="377"/>
    </location>
</feature>
<gene>
    <name evidence="9" type="primary">narK1</name>
    <name evidence="9" type="ORF">GCM10011348_04010</name>
</gene>
<evidence type="ECO:0000259" key="8">
    <source>
        <dbReference type="PROSITE" id="PS50850"/>
    </source>
</evidence>
<keyword evidence="5" id="KW-0534">Nitrate assimilation</keyword>
<feature type="domain" description="Major facilitator superfamily (MFS) profile" evidence="8">
    <location>
        <begin position="12"/>
        <end position="410"/>
    </location>
</feature>
<evidence type="ECO:0000256" key="1">
    <source>
        <dbReference type="ARBA" id="ARBA00004141"/>
    </source>
</evidence>
<dbReference type="Proteomes" id="UP000599578">
    <property type="component" value="Unassembled WGS sequence"/>
</dbReference>
<dbReference type="Gene3D" id="1.20.1250.20">
    <property type="entry name" value="MFS general substrate transporter like domains"/>
    <property type="match status" value="2"/>
</dbReference>
<accession>A0A917Z904</accession>
<dbReference type="InterPro" id="IPR044772">
    <property type="entry name" value="NO3_transporter"/>
</dbReference>
<evidence type="ECO:0000256" key="2">
    <source>
        <dbReference type="ARBA" id="ARBA00008432"/>
    </source>
</evidence>
<dbReference type="Pfam" id="PF07690">
    <property type="entry name" value="MFS_1"/>
    <property type="match status" value="1"/>
</dbReference>
<dbReference type="InterPro" id="IPR020846">
    <property type="entry name" value="MFS_dom"/>
</dbReference>
<feature type="transmembrane region" description="Helical" evidence="7">
    <location>
        <begin position="280"/>
        <end position="297"/>
    </location>
</feature>
<dbReference type="InterPro" id="IPR011701">
    <property type="entry name" value="MFS"/>
</dbReference>
<feature type="transmembrane region" description="Helical" evidence="7">
    <location>
        <begin position="167"/>
        <end position="184"/>
    </location>
</feature>
<dbReference type="GO" id="GO:0016020">
    <property type="term" value="C:membrane"/>
    <property type="evidence" value="ECO:0007669"/>
    <property type="project" value="UniProtKB-SubCell"/>
</dbReference>
<feature type="transmembrane region" description="Helical" evidence="7">
    <location>
        <begin position="317"/>
        <end position="340"/>
    </location>
</feature>
<evidence type="ECO:0000313" key="10">
    <source>
        <dbReference type="Proteomes" id="UP000599578"/>
    </source>
</evidence>
<dbReference type="AlphaFoldDB" id="A0A917Z904"/>
<keyword evidence="10" id="KW-1185">Reference proteome</keyword>
<dbReference type="InterPro" id="IPR036259">
    <property type="entry name" value="MFS_trans_sf"/>
</dbReference>
<dbReference type="CDD" id="cd17341">
    <property type="entry name" value="MFS_NRT2_like"/>
    <property type="match status" value="1"/>
</dbReference>
<comment type="similarity">
    <text evidence="2">Belongs to the major facilitator superfamily. Nitrate/nitrite porter (TC 2.A.1.8) family.</text>
</comment>
<evidence type="ECO:0000256" key="6">
    <source>
        <dbReference type="ARBA" id="ARBA00023136"/>
    </source>
</evidence>
<name>A0A917Z904_9GAMM</name>
<dbReference type="GO" id="GO:0042128">
    <property type="term" value="P:nitrate assimilation"/>
    <property type="evidence" value="ECO:0007669"/>
    <property type="project" value="UniProtKB-KW"/>
</dbReference>
<evidence type="ECO:0000313" key="9">
    <source>
        <dbReference type="EMBL" id="GGO76546.1"/>
    </source>
</evidence>
<organism evidence="9 10">
    <name type="scientific">Marinobacterium nitratireducens</name>
    <dbReference type="NCBI Taxonomy" id="518897"/>
    <lineage>
        <taxon>Bacteria</taxon>
        <taxon>Pseudomonadati</taxon>
        <taxon>Pseudomonadota</taxon>
        <taxon>Gammaproteobacteria</taxon>
        <taxon>Oceanospirillales</taxon>
        <taxon>Oceanospirillaceae</taxon>
        <taxon>Marinobacterium</taxon>
    </lineage>
</organism>